<gene>
    <name evidence="6" type="ORF">GCM10017620_16060</name>
</gene>
<keyword evidence="7" id="KW-1185">Reference proteome</keyword>
<dbReference type="InterPro" id="IPR000073">
    <property type="entry name" value="AB_hydrolase_1"/>
</dbReference>
<reference evidence="6" key="2">
    <citation type="submission" date="2023-01" db="EMBL/GenBank/DDBJ databases">
        <authorList>
            <person name="Sun Q."/>
            <person name="Evtushenko L."/>
        </authorList>
    </citation>
    <scope>NUCLEOTIDE SEQUENCE</scope>
    <source>
        <strain evidence="6">VKM B-1499</strain>
    </source>
</reference>
<evidence type="ECO:0000313" key="6">
    <source>
        <dbReference type="EMBL" id="GLK48633.1"/>
    </source>
</evidence>
<evidence type="ECO:0000256" key="3">
    <source>
        <dbReference type="ARBA" id="ARBA00022801"/>
    </source>
</evidence>
<evidence type="ECO:0000313" key="7">
    <source>
        <dbReference type="Proteomes" id="UP001143509"/>
    </source>
</evidence>
<reference evidence="6" key="1">
    <citation type="journal article" date="2014" name="Int. J. Syst. Evol. Microbiol.">
        <title>Complete genome of a new Firmicutes species belonging to the dominant human colonic microbiota ('Ruminococcus bicirculans') reveals two chromosomes and a selective capacity to utilize plant glucans.</title>
        <authorList>
            <consortium name="NISC Comparative Sequencing Program"/>
            <person name="Wegmann U."/>
            <person name="Louis P."/>
            <person name="Goesmann A."/>
            <person name="Henrissat B."/>
            <person name="Duncan S.H."/>
            <person name="Flint H.J."/>
        </authorList>
    </citation>
    <scope>NUCLEOTIDE SEQUENCE</scope>
    <source>
        <strain evidence="6">VKM B-1499</strain>
    </source>
</reference>
<comment type="caution">
    <text evidence="6">The sequence shown here is derived from an EMBL/GenBank/DDBJ whole genome shotgun (WGS) entry which is preliminary data.</text>
</comment>
<sequence length="466" mass="49282">MQIPTVFAAVTAAVFALPVAVQASDGDFMPCRDAAVGEALEGSLCATMQAPLDPAVPEAGQVDLFVRKFPAPGVSKGDVWLIAGGPGEAGVSFYPLIDRLRTAFPGYDLIIPDHRGTGLSSRLCVEEEAETSPGGYQLEGAEWKTCFDLLNSRSARTQAFTITNAAHDLNGLIGQVSAGRKTVLYGVSYGTQLVLRSRVVADAAPVDSIILDSLIPPETDEVWDLSRRSQVVDAVGRQVLTECDRDADCRQRLGGSAVDALKALEQDPEMAAKFPGGRPKLVFGALLNSQDARALIPDVIAGARVGDWSKLEVARGRLERFGAPFEAAQAASSIPLVSLISASENNARPNLTRDMITAEEAELLFTSSIPSQLIGGASLAYPRDAAFGVTPRSMPPVLVLQGDMDPKTPYAGALAHAERLSRAGVVRFVRIEGAPHFVLLTAEACAVEEIQAFSASPSPGERTCAK</sequence>
<dbReference type="SUPFAM" id="SSF53474">
    <property type="entry name" value="alpha/beta-Hydrolases"/>
    <property type="match status" value="1"/>
</dbReference>
<feature type="domain" description="AB hydrolase-1" evidence="5">
    <location>
        <begin position="81"/>
        <end position="441"/>
    </location>
</feature>
<evidence type="ECO:0000256" key="1">
    <source>
        <dbReference type="ARBA" id="ARBA00010088"/>
    </source>
</evidence>
<dbReference type="InterPro" id="IPR051601">
    <property type="entry name" value="Serine_prot/Carboxylest_S33"/>
</dbReference>
<feature type="chain" id="PRO_5046102352" evidence="4">
    <location>
        <begin position="24"/>
        <end position="466"/>
    </location>
</feature>
<evidence type="ECO:0000256" key="2">
    <source>
        <dbReference type="ARBA" id="ARBA00022729"/>
    </source>
</evidence>
<dbReference type="InterPro" id="IPR029058">
    <property type="entry name" value="AB_hydrolase_fold"/>
</dbReference>
<dbReference type="PANTHER" id="PTHR43248">
    <property type="entry name" value="2-SUCCINYL-6-HYDROXY-2,4-CYCLOHEXADIENE-1-CARBOXYLATE SYNTHASE"/>
    <property type="match status" value="1"/>
</dbReference>
<dbReference type="RefSeq" id="WP_271164852.1">
    <property type="nucleotide sequence ID" value="NZ_BSFD01000003.1"/>
</dbReference>
<protein>
    <submittedName>
        <fullName evidence="6">Peptidase</fullName>
    </submittedName>
</protein>
<evidence type="ECO:0000256" key="4">
    <source>
        <dbReference type="SAM" id="SignalP"/>
    </source>
</evidence>
<accession>A0ABQ5T8B0</accession>
<dbReference type="EMBL" id="BSFD01000003">
    <property type="protein sequence ID" value="GLK48633.1"/>
    <property type="molecule type" value="Genomic_DNA"/>
</dbReference>
<organism evidence="6 7">
    <name type="scientific">Brevundimonas intermedia</name>
    <dbReference type="NCBI Taxonomy" id="74315"/>
    <lineage>
        <taxon>Bacteria</taxon>
        <taxon>Pseudomonadati</taxon>
        <taxon>Pseudomonadota</taxon>
        <taxon>Alphaproteobacteria</taxon>
        <taxon>Caulobacterales</taxon>
        <taxon>Caulobacteraceae</taxon>
        <taxon>Brevundimonas</taxon>
    </lineage>
</organism>
<keyword evidence="2 4" id="KW-0732">Signal</keyword>
<comment type="similarity">
    <text evidence="1">Belongs to the peptidase S33 family.</text>
</comment>
<dbReference type="Gene3D" id="3.40.50.1820">
    <property type="entry name" value="alpha/beta hydrolase"/>
    <property type="match status" value="2"/>
</dbReference>
<keyword evidence="3" id="KW-0378">Hydrolase</keyword>
<dbReference type="Pfam" id="PF00561">
    <property type="entry name" value="Abhydrolase_1"/>
    <property type="match status" value="1"/>
</dbReference>
<dbReference type="PANTHER" id="PTHR43248:SF29">
    <property type="entry name" value="TRIPEPTIDYL AMINOPEPTIDASE"/>
    <property type="match status" value="1"/>
</dbReference>
<feature type="signal peptide" evidence="4">
    <location>
        <begin position="1"/>
        <end position="23"/>
    </location>
</feature>
<evidence type="ECO:0000259" key="5">
    <source>
        <dbReference type="Pfam" id="PF00561"/>
    </source>
</evidence>
<proteinExistence type="inferred from homology"/>
<name>A0ABQ5T8B0_9CAUL</name>
<dbReference type="Proteomes" id="UP001143509">
    <property type="component" value="Unassembled WGS sequence"/>
</dbReference>